<dbReference type="RefSeq" id="XP_018209771.1">
    <property type="nucleotide sequence ID" value="XM_018354668.1"/>
</dbReference>
<organism evidence="2 3">
    <name type="scientific">Ogataea polymorpha</name>
    <dbReference type="NCBI Taxonomy" id="460523"/>
    <lineage>
        <taxon>Eukaryota</taxon>
        <taxon>Fungi</taxon>
        <taxon>Dikarya</taxon>
        <taxon>Ascomycota</taxon>
        <taxon>Saccharomycotina</taxon>
        <taxon>Pichiomycetes</taxon>
        <taxon>Pichiales</taxon>
        <taxon>Pichiaceae</taxon>
        <taxon>Ogataea</taxon>
    </lineage>
</organism>
<dbReference type="GO" id="GO:0005811">
    <property type="term" value="C:lipid droplet"/>
    <property type="evidence" value="ECO:0007669"/>
    <property type="project" value="TreeGrafter"/>
</dbReference>
<dbReference type="OrthoDB" id="2152680at2759"/>
<dbReference type="EMBL" id="JAEUBD010001178">
    <property type="protein sequence ID" value="KAH3664696.1"/>
    <property type="molecule type" value="Genomic_DNA"/>
</dbReference>
<dbReference type="Pfam" id="PF14831">
    <property type="entry name" value="DUF4484"/>
    <property type="match status" value="1"/>
</dbReference>
<feature type="domain" description="DUF4484" evidence="1">
    <location>
        <begin position="434"/>
        <end position="576"/>
    </location>
</feature>
<accession>A0A1B7SEA2</accession>
<evidence type="ECO:0000313" key="2">
    <source>
        <dbReference type="EMBL" id="KAH3664696.1"/>
    </source>
</evidence>
<protein>
    <recommendedName>
        <fullName evidence="1">DUF4484 domain-containing protein</fullName>
    </recommendedName>
</protein>
<sequence length="577" mass="65916">MEITIPSVDNPSRASKAALCGMFLAKFDVHTGYELKWFRSLNESLYPSKGLEFKALPSGLHSVDTDIICFVHEKGEPNLANIKSLLYGILVFKQNLSSQRTVDGNVDRNSVRMYSLGVLVDPEHLNETWMPKVYSSCWSYRNELNRLVTEFLDSGEEQEKYNSLEQFWTVHRFKGPNDLSTKFKDIIKNVNINRRRSIQTLTSDELQNADRGTSSESGMTSRTLADTFTDGTLPTNGSELDQYSIDDEHMVNYLLPLMEILGPLVYRLWKLALTRKKIIIYAPQNSHRSISELSKINYCVSLISSIPKDLKLMLIKSRVIRQESLEHLTPLYNVCVNDIEFLKAQKNGFIASTSDQIILEKSELYHYSLLLPSTDQGEPLLMASGSSKPILATPRDFNRFKLVYAAFFDNVVREDLRIEDLEVKLPPHARATTEPLSVREIVWKGFSWWATAGSSESPRDEFEEEYDLLDDVDQTKVERLVSLIGYFQKLTTKLFTILVDIINNSESDHLNEGTSESDTLVDHASRDQSLWVEPHDLYEMGLDPYSASDRQFLRELCMVWWGKKIKIGGYLGSCCCI</sequence>
<proteinExistence type="predicted"/>
<dbReference type="PANTHER" id="PTHR28153">
    <property type="entry name" value="PROTEIN, PUTATIVE-RELATED"/>
    <property type="match status" value="1"/>
</dbReference>
<dbReference type="InterPro" id="IPR053056">
    <property type="entry name" value="Lipid_Metab_Assoc_Protein"/>
</dbReference>
<reference evidence="2" key="2">
    <citation type="submission" date="2021-01" db="EMBL/GenBank/DDBJ databases">
        <authorList>
            <person name="Schikora-Tamarit M.A."/>
        </authorList>
    </citation>
    <scope>NUCLEOTIDE SEQUENCE</scope>
    <source>
        <strain evidence="2">NCAIM Y.01608</strain>
    </source>
</reference>
<dbReference type="InterPro" id="IPR018626">
    <property type="entry name" value="LCHN/Anr2"/>
</dbReference>
<evidence type="ECO:0000313" key="3">
    <source>
        <dbReference type="Proteomes" id="UP000788993"/>
    </source>
</evidence>
<dbReference type="InterPro" id="IPR028115">
    <property type="entry name" value="DUF4484"/>
</dbReference>
<dbReference type="AlphaFoldDB" id="A0A1B7SEA2"/>
<comment type="caution">
    <text evidence="2">The sequence shown here is derived from an EMBL/GenBank/DDBJ whole genome shotgun (WGS) entry which is preliminary data.</text>
</comment>
<keyword evidence="3" id="KW-1185">Reference proteome</keyword>
<evidence type="ECO:0000259" key="1">
    <source>
        <dbReference type="Pfam" id="PF14831"/>
    </source>
</evidence>
<dbReference type="Proteomes" id="UP000788993">
    <property type="component" value="Unassembled WGS sequence"/>
</dbReference>
<dbReference type="PANTHER" id="PTHR28153:SF1">
    <property type="entry name" value="DUF4484 DOMAIN-CONTAINING PROTEIN"/>
    <property type="match status" value="1"/>
</dbReference>
<dbReference type="Pfam" id="PF09804">
    <property type="entry name" value="DENND11"/>
    <property type="match status" value="1"/>
</dbReference>
<reference evidence="2" key="1">
    <citation type="journal article" date="2021" name="Open Biol.">
        <title>Shared evolutionary footprints suggest mitochondrial oxidative damage underlies multiple complex I losses in fungi.</title>
        <authorList>
            <person name="Schikora-Tamarit M.A."/>
            <person name="Marcet-Houben M."/>
            <person name="Nosek J."/>
            <person name="Gabaldon T."/>
        </authorList>
    </citation>
    <scope>NUCLEOTIDE SEQUENCE</scope>
    <source>
        <strain evidence="2">NCAIM Y.01608</strain>
    </source>
</reference>
<name>A0A1B7SEA2_9ASCO</name>
<gene>
    <name evidence="2" type="ORF">OGATHE_003511</name>
</gene>